<dbReference type="Proteomes" id="UP001589776">
    <property type="component" value="Unassembled WGS sequence"/>
</dbReference>
<dbReference type="CDD" id="cd06225">
    <property type="entry name" value="HAMP"/>
    <property type="match status" value="1"/>
</dbReference>
<keyword evidence="4 9" id="KW-0808">Transferase</keyword>
<evidence type="ECO:0000313" key="9">
    <source>
        <dbReference type="EMBL" id="MFC0215369.1"/>
    </source>
</evidence>
<dbReference type="EMBL" id="JBHLWN010000091">
    <property type="protein sequence ID" value="MFC0215369.1"/>
    <property type="molecule type" value="Genomic_DNA"/>
</dbReference>
<dbReference type="SUPFAM" id="SSF55874">
    <property type="entry name" value="ATPase domain of HSP90 chaperone/DNA topoisomerase II/histidine kinase"/>
    <property type="match status" value="1"/>
</dbReference>
<evidence type="ECO:0000256" key="5">
    <source>
        <dbReference type="ARBA" id="ARBA00022777"/>
    </source>
</evidence>
<dbReference type="SMART" id="SM00304">
    <property type="entry name" value="HAMP"/>
    <property type="match status" value="1"/>
</dbReference>
<proteinExistence type="predicted"/>
<feature type="transmembrane region" description="Helical" evidence="7">
    <location>
        <begin position="17"/>
        <end position="37"/>
    </location>
</feature>
<evidence type="ECO:0000259" key="8">
    <source>
        <dbReference type="PROSITE" id="PS50885"/>
    </source>
</evidence>
<gene>
    <name evidence="9" type="ORF">ACFFK0_23520</name>
</gene>
<dbReference type="Pfam" id="PF00672">
    <property type="entry name" value="HAMP"/>
    <property type="match status" value="1"/>
</dbReference>
<evidence type="ECO:0000256" key="6">
    <source>
        <dbReference type="ARBA" id="ARBA00023136"/>
    </source>
</evidence>
<evidence type="ECO:0000256" key="7">
    <source>
        <dbReference type="SAM" id="Phobius"/>
    </source>
</evidence>
<keyword evidence="3" id="KW-0597">Phosphoprotein</keyword>
<keyword evidence="7" id="KW-0812">Transmembrane</keyword>
<accession>A0ABV6DRU0</accession>
<dbReference type="Gene3D" id="1.10.8.500">
    <property type="entry name" value="HAMP domain in histidine kinase"/>
    <property type="match status" value="1"/>
</dbReference>
<keyword evidence="6 7" id="KW-0472">Membrane</keyword>
<dbReference type="InterPro" id="IPR003594">
    <property type="entry name" value="HATPase_dom"/>
</dbReference>
<reference evidence="9 10" key="1">
    <citation type="submission" date="2024-09" db="EMBL/GenBank/DDBJ databases">
        <authorList>
            <person name="Sun Q."/>
            <person name="Mori K."/>
        </authorList>
    </citation>
    <scope>NUCLEOTIDE SEQUENCE [LARGE SCALE GENOMIC DNA]</scope>
    <source>
        <strain evidence="9 10">CCM 7759</strain>
    </source>
</reference>
<dbReference type="GO" id="GO:0004673">
    <property type="term" value="F:protein histidine kinase activity"/>
    <property type="evidence" value="ECO:0007669"/>
    <property type="project" value="UniProtKB-EC"/>
</dbReference>
<dbReference type="RefSeq" id="WP_377472817.1">
    <property type="nucleotide sequence ID" value="NZ_JBHLWN010000091.1"/>
</dbReference>
<keyword evidence="2" id="KW-1003">Cell membrane</keyword>
<dbReference type="Pfam" id="PF06580">
    <property type="entry name" value="His_kinase"/>
    <property type="match status" value="1"/>
</dbReference>
<evidence type="ECO:0000256" key="4">
    <source>
        <dbReference type="ARBA" id="ARBA00022679"/>
    </source>
</evidence>
<dbReference type="PROSITE" id="PS50885">
    <property type="entry name" value="HAMP"/>
    <property type="match status" value="1"/>
</dbReference>
<evidence type="ECO:0000256" key="1">
    <source>
        <dbReference type="ARBA" id="ARBA00004651"/>
    </source>
</evidence>
<feature type="domain" description="HAMP" evidence="8">
    <location>
        <begin position="322"/>
        <end position="374"/>
    </location>
</feature>
<keyword evidence="10" id="KW-1185">Reference proteome</keyword>
<protein>
    <submittedName>
        <fullName evidence="9">Sensor histidine kinase</fullName>
        <ecNumber evidence="9">2.7.13.3</ecNumber>
    </submittedName>
</protein>
<keyword evidence="5 9" id="KW-0418">Kinase</keyword>
<dbReference type="InterPro" id="IPR050640">
    <property type="entry name" value="Bact_2-comp_sensor_kinase"/>
</dbReference>
<sequence>MNIAYRFKDLSLKWKSFIIFTLVLTLPTSIFGSYVLYQSNHILRSQAVESAAKVLDSISQNVASMADHVQSISSYMIYDIQFRSYFTYDDDAARQEDYLRLQDSIHAFSAFQMTSKGYIHSIQLEGSRGNAPLLIGEQVQGDESDWVRSAMQAQGNFVWSMPYAVTNLWTGDQQYVISLFRQIKDINEINETIGFVRIRLNEQALLELIHSKGFAQTAGSVFMVDDKGHMMLHQDHARIGDVVAEPQLLKDMSRGTQLISYANEADGSVIIARSIPHTSWYVVARIDEAEIISHLDSIRTAMKGMIIFSVMMGIVAFAGFYWFIMRPIIALTESTIRVEQGNFDTQAPVLSHDEIGRLSLRFNKMVRTIQRLIDTKYKLELQHKEAEFKALQNQIDPHFLYNTLDTIHWTARIENAFETSTLIVALSKFFRISLSQGKTYIPLRQELDYARNYLILQKSRVRFNLLYEITDDESLQDVLVPKKLIQPLVENSIIHGFPDWTGTGFIRIRCSSERMCLHIDVEDTGRGFRPEQMQHYAAGSSDGGFALCNIQGRLSLLFGEGCGLSFHSIPGESNCVRITMPLLRSEAAIQSYTGRLGVPDESQSADRG</sequence>
<dbReference type="SUPFAM" id="SSF158472">
    <property type="entry name" value="HAMP domain-like"/>
    <property type="match status" value="1"/>
</dbReference>
<dbReference type="InterPro" id="IPR036890">
    <property type="entry name" value="HATPase_C_sf"/>
</dbReference>
<dbReference type="Pfam" id="PF02518">
    <property type="entry name" value="HATPase_c"/>
    <property type="match status" value="1"/>
</dbReference>
<dbReference type="EC" id="2.7.13.3" evidence="9"/>
<name>A0ABV6DRU0_9BACL</name>
<dbReference type="PANTHER" id="PTHR34220">
    <property type="entry name" value="SENSOR HISTIDINE KINASE YPDA"/>
    <property type="match status" value="1"/>
</dbReference>
<feature type="transmembrane region" description="Helical" evidence="7">
    <location>
        <begin position="305"/>
        <end position="324"/>
    </location>
</feature>
<dbReference type="InterPro" id="IPR010559">
    <property type="entry name" value="Sig_transdc_His_kin_internal"/>
</dbReference>
<keyword evidence="7" id="KW-1133">Transmembrane helix</keyword>
<comment type="caution">
    <text evidence="9">The sequence shown here is derived from an EMBL/GenBank/DDBJ whole genome shotgun (WGS) entry which is preliminary data.</text>
</comment>
<dbReference type="Gene3D" id="3.30.565.10">
    <property type="entry name" value="Histidine kinase-like ATPase, C-terminal domain"/>
    <property type="match status" value="1"/>
</dbReference>
<evidence type="ECO:0000256" key="2">
    <source>
        <dbReference type="ARBA" id="ARBA00022475"/>
    </source>
</evidence>
<dbReference type="PANTHER" id="PTHR34220:SF7">
    <property type="entry name" value="SENSOR HISTIDINE KINASE YPDA"/>
    <property type="match status" value="1"/>
</dbReference>
<dbReference type="Gene3D" id="3.30.450.20">
    <property type="entry name" value="PAS domain"/>
    <property type="match status" value="1"/>
</dbReference>
<comment type="subcellular location">
    <subcellularLocation>
        <location evidence="1">Cell membrane</location>
        <topology evidence="1">Multi-pass membrane protein</topology>
    </subcellularLocation>
</comment>
<evidence type="ECO:0000256" key="3">
    <source>
        <dbReference type="ARBA" id="ARBA00022553"/>
    </source>
</evidence>
<organism evidence="9 10">
    <name type="scientific">Paenibacillus chartarius</name>
    <dbReference type="NCBI Taxonomy" id="747481"/>
    <lineage>
        <taxon>Bacteria</taxon>
        <taxon>Bacillati</taxon>
        <taxon>Bacillota</taxon>
        <taxon>Bacilli</taxon>
        <taxon>Bacillales</taxon>
        <taxon>Paenibacillaceae</taxon>
        <taxon>Paenibacillus</taxon>
    </lineage>
</organism>
<evidence type="ECO:0000313" key="10">
    <source>
        <dbReference type="Proteomes" id="UP001589776"/>
    </source>
</evidence>
<dbReference type="InterPro" id="IPR003660">
    <property type="entry name" value="HAMP_dom"/>
</dbReference>